<accession>X0XZC0</accession>
<gene>
    <name evidence="1" type="ORF">S01H1_85269</name>
</gene>
<feature type="non-terminal residue" evidence="1">
    <location>
        <position position="1"/>
    </location>
</feature>
<sequence length="39" mass="4595">KIWNNRLKEHDLEKTAHYAEQAWTMPGGEVVKNEMMGDH</sequence>
<dbReference type="EMBL" id="BARS01058491">
    <property type="protein sequence ID" value="GAG48839.1"/>
    <property type="molecule type" value="Genomic_DNA"/>
</dbReference>
<evidence type="ECO:0000313" key="1">
    <source>
        <dbReference type="EMBL" id="GAG48839.1"/>
    </source>
</evidence>
<proteinExistence type="predicted"/>
<name>X0XZC0_9ZZZZ</name>
<organism evidence="1">
    <name type="scientific">marine sediment metagenome</name>
    <dbReference type="NCBI Taxonomy" id="412755"/>
    <lineage>
        <taxon>unclassified sequences</taxon>
        <taxon>metagenomes</taxon>
        <taxon>ecological metagenomes</taxon>
    </lineage>
</organism>
<reference evidence="1" key="1">
    <citation type="journal article" date="2014" name="Front. Microbiol.">
        <title>High frequency of phylogenetically diverse reductive dehalogenase-homologous genes in deep subseafloor sedimentary metagenomes.</title>
        <authorList>
            <person name="Kawai M."/>
            <person name="Futagami T."/>
            <person name="Toyoda A."/>
            <person name="Takaki Y."/>
            <person name="Nishi S."/>
            <person name="Hori S."/>
            <person name="Arai W."/>
            <person name="Tsubouchi T."/>
            <person name="Morono Y."/>
            <person name="Uchiyama I."/>
            <person name="Ito T."/>
            <person name="Fujiyama A."/>
            <person name="Inagaki F."/>
            <person name="Takami H."/>
        </authorList>
    </citation>
    <scope>NUCLEOTIDE SEQUENCE</scope>
    <source>
        <strain evidence="1">Expedition CK06-06</strain>
    </source>
</reference>
<protein>
    <submittedName>
        <fullName evidence="1">Uncharacterized protein</fullName>
    </submittedName>
</protein>
<dbReference type="AlphaFoldDB" id="X0XZC0"/>
<comment type="caution">
    <text evidence="1">The sequence shown here is derived from an EMBL/GenBank/DDBJ whole genome shotgun (WGS) entry which is preliminary data.</text>
</comment>